<accession>A0A7X0Z9V4</accession>
<dbReference type="EMBL" id="JAARYD010000010">
    <property type="protein sequence ID" value="MBC2178069.1"/>
    <property type="molecule type" value="Genomic_DNA"/>
</dbReference>
<evidence type="ECO:0000313" key="3">
    <source>
        <dbReference type="EMBL" id="MBC2178069.1"/>
    </source>
</evidence>
<dbReference type="SUPFAM" id="SSF51735">
    <property type="entry name" value="NAD(P)-binding Rossmann-fold domains"/>
    <property type="match status" value="1"/>
</dbReference>
<evidence type="ECO:0000256" key="1">
    <source>
        <dbReference type="ARBA" id="ARBA00007430"/>
    </source>
</evidence>
<organism evidence="3 4">
    <name type="scientific">Listeria booriae</name>
    <dbReference type="NCBI Taxonomy" id="1552123"/>
    <lineage>
        <taxon>Bacteria</taxon>
        <taxon>Bacillati</taxon>
        <taxon>Bacillota</taxon>
        <taxon>Bacilli</taxon>
        <taxon>Bacillales</taxon>
        <taxon>Listeriaceae</taxon>
        <taxon>Listeria</taxon>
    </lineage>
</organism>
<dbReference type="AlphaFoldDB" id="A0A7X0Z9V4"/>
<gene>
    <name evidence="3" type="ORF">HCB27_15680</name>
</gene>
<comment type="caution">
    <text evidence="3">The sequence shown here is derived from an EMBL/GenBank/DDBJ whole genome shotgun (WGS) entry which is preliminary data.</text>
</comment>
<evidence type="ECO:0000313" key="4">
    <source>
        <dbReference type="Proteomes" id="UP000541735"/>
    </source>
</evidence>
<proteinExistence type="inferred from homology"/>
<name>A0A7X0Z9V4_9LIST</name>
<dbReference type="Proteomes" id="UP000541735">
    <property type="component" value="Unassembled WGS sequence"/>
</dbReference>
<dbReference type="CDD" id="cd05237">
    <property type="entry name" value="UDP_invert_4-6DH_SDR_e"/>
    <property type="match status" value="1"/>
</dbReference>
<comment type="similarity">
    <text evidence="1">Belongs to the polysaccharide synthase family.</text>
</comment>
<dbReference type="RefSeq" id="WP_185549443.1">
    <property type="nucleotide sequence ID" value="NZ_JAARNA010000003.1"/>
</dbReference>
<dbReference type="Pfam" id="PF13727">
    <property type="entry name" value="CoA_binding_3"/>
    <property type="match status" value="1"/>
</dbReference>
<dbReference type="PANTHER" id="PTHR43318">
    <property type="entry name" value="UDP-N-ACETYLGLUCOSAMINE 4,6-DEHYDRATASE"/>
    <property type="match status" value="1"/>
</dbReference>
<dbReference type="InterPro" id="IPR003869">
    <property type="entry name" value="Polysac_CapD-like"/>
</dbReference>
<dbReference type="InterPro" id="IPR036291">
    <property type="entry name" value="NAD(P)-bd_dom_sf"/>
</dbReference>
<sequence>MLKRTLIIGGGEAAQYVFRTVTKDRQMSHEIVGVLDDKSDINLQAVPLLGALSDLERVITSEAITSVFLAIPSLETSKRKQLLEICRKHKMETKVLPALQDIHSKKEILTLRAVSYQDIIERTEFELDYQKIETEVSNKTILITGAGGSIGSEITRQLMKSHPKKLILLGHGEASIYEIHRELQKLNHKTELIACIADIQNEQRLAEVFIEHCPDIVYHAAAHKHVPLMEQNVAEAIANNAKGTFNLAKVSHVNGVEKFVMISTDKAVKPTTVMGASKRMAEKIVQLFNHTSETLFCVVRFGNVLGSSGSVVPLFYEQICNEEPVTLTHPDMERYFMTIPEASKLVIQASMITNGGEIFVLDMGDPIKIMDVIHKLIDLTGRNRESVQITFIGIRQGEKVQEELFGSDEKVHVQIFEKILVGEGHPQPSELANIQVLLDSYMDMTDKQRKELLFELVEADWSYEKI</sequence>
<dbReference type="PANTHER" id="PTHR43318:SF1">
    <property type="entry name" value="POLYSACCHARIDE BIOSYNTHESIS PROTEIN EPSC-RELATED"/>
    <property type="match status" value="1"/>
</dbReference>
<dbReference type="Pfam" id="PF02719">
    <property type="entry name" value="Polysacc_synt_2"/>
    <property type="match status" value="1"/>
</dbReference>
<reference evidence="3 4" key="1">
    <citation type="submission" date="2020-03" db="EMBL/GenBank/DDBJ databases">
        <title>Soil Listeria distribution.</title>
        <authorList>
            <person name="Liao J."/>
            <person name="Wiedmann M."/>
        </authorList>
    </citation>
    <scope>NUCLEOTIDE SEQUENCE [LARGE SCALE GENOMIC DNA]</scope>
    <source>
        <strain evidence="3 4">FSL L7-0259</strain>
    </source>
</reference>
<evidence type="ECO:0000259" key="2">
    <source>
        <dbReference type="Pfam" id="PF02719"/>
    </source>
</evidence>
<feature type="domain" description="Polysaccharide biosynthesis protein CapD-like" evidence="2">
    <location>
        <begin position="141"/>
        <end position="421"/>
    </location>
</feature>
<protein>
    <submittedName>
        <fullName evidence="3">Polysaccharide biosynthesis protein</fullName>
    </submittedName>
</protein>
<dbReference type="InterPro" id="IPR051203">
    <property type="entry name" value="Polysaccharide_Synthase-Rel"/>
</dbReference>
<dbReference type="Gene3D" id="3.40.50.720">
    <property type="entry name" value="NAD(P)-binding Rossmann-like Domain"/>
    <property type="match status" value="2"/>
</dbReference>